<reference evidence="2" key="1">
    <citation type="submission" date="2023-03" db="EMBL/GenBank/DDBJ databases">
        <title>Massive genome expansion in bonnet fungi (Mycena s.s.) driven by repeated elements and novel gene families across ecological guilds.</title>
        <authorList>
            <consortium name="Lawrence Berkeley National Laboratory"/>
            <person name="Harder C.B."/>
            <person name="Miyauchi S."/>
            <person name="Viragh M."/>
            <person name="Kuo A."/>
            <person name="Thoen E."/>
            <person name="Andreopoulos B."/>
            <person name="Lu D."/>
            <person name="Skrede I."/>
            <person name="Drula E."/>
            <person name="Henrissat B."/>
            <person name="Morin E."/>
            <person name="Kohler A."/>
            <person name="Barry K."/>
            <person name="LaButti K."/>
            <person name="Morin E."/>
            <person name="Salamov A."/>
            <person name="Lipzen A."/>
            <person name="Mereny Z."/>
            <person name="Hegedus B."/>
            <person name="Baldrian P."/>
            <person name="Stursova M."/>
            <person name="Weitz H."/>
            <person name="Taylor A."/>
            <person name="Grigoriev I.V."/>
            <person name="Nagy L.G."/>
            <person name="Martin F."/>
            <person name="Kauserud H."/>
        </authorList>
    </citation>
    <scope>NUCLEOTIDE SEQUENCE</scope>
    <source>
        <strain evidence="2">CBHHK002</strain>
    </source>
</reference>
<feature type="domain" description="DUF7918" evidence="1">
    <location>
        <begin position="22"/>
        <end position="223"/>
    </location>
</feature>
<dbReference type="Pfam" id="PF25534">
    <property type="entry name" value="DUF7918"/>
    <property type="match status" value="1"/>
</dbReference>
<sequence length="291" mass="32185">MTPIYKAGFHIVMRLGELHTWIFVDGVELSEFAVEYSADGREASCWIPSECDKRFFVECKNTRSSSRQTVNAQVTVNGTKCGNNNMRCRDPLHPQIASGSRDSVPTSAHSRRPLLFAQQALTDDDNLLNAAISPELGSVKVEIRKVVSVPSRRPSRPVWSRDSFESKVLHERSKKAIGHSVQFGAAYPARNSQSDPIDVIADLATFVFKYRPIELLRAQGIAPPEVRLEAAAAPTEVVDLTAEDDDAVEIKQLEARLRVLKKKGVKVKSESSGVKQERNSVFAPGEVIDLT</sequence>
<evidence type="ECO:0000313" key="2">
    <source>
        <dbReference type="EMBL" id="KAJ7340701.1"/>
    </source>
</evidence>
<protein>
    <recommendedName>
        <fullName evidence="1">DUF7918 domain-containing protein</fullName>
    </recommendedName>
</protein>
<dbReference type="InterPro" id="IPR057678">
    <property type="entry name" value="DUF7918"/>
</dbReference>
<keyword evidence="3" id="KW-1185">Reference proteome</keyword>
<comment type="caution">
    <text evidence="2">The sequence shown here is derived from an EMBL/GenBank/DDBJ whole genome shotgun (WGS) entry which is preliminary data.</text>
</comment>
<dbReference type="EMBL" id="JARIHO010000026">
    <property type="protein sequence ID" value="KAJ7340701.1"/>
    <property type="molecule type" value="Genomic_DNA"/>
</dbReference>
<proteinExistence type="predicted"/>
<dbReference type="AlphaFoldDB" id="A0AAD6ZUW3"/>
<evidence type="ECO:0000313" key="3">
    <source>
        <dbReference type="Proteomes" id="UP001218218"/>
    </source>
</evidence>
<evidence type="ECO:0000259" key="1">
    <source>
        <dbReference type="Pfam" id="PF25534"/>
    </source>
</evidence>
<dbReference type="Proteomes" id="UP001218218">
    <property type="component" value="Unassembled WGS sequence"/>
</dbReference>
<name>A0AAD6ZUW3_9AGAR</name>
<gene>
    <name evidence="2" type="ORF">DFH08DRAFT_244199</name>
</gene>
<organism evidence="2 3">
    <name type="scientific">Mycena albidolilacea</name>
    <dbReference type="NCBI Taxonomy" id="1033008"/>
    <lineage>
        <taxon>Eukaryota</taxon>
        <taxon>Fungi</taxon>
        <taxon>Dikarya</taxon>
        <taxon>Basidiomycota</taxon>
        <taxon>Agaricomycotina</taxon>
        <taxon>Agaricomycetes</taxon>
        <taxon>Agaricomycetidae</taxon>
        <taxon>Agaricales</taxon>
        <taxon>Marasmiineae</taxon>
        <taxon>Mycenaceae</taxon>
        <taxon>Mycena</taxon>
    </lineage>
</organism>
<accession>A0AAD6ZUW3</accession>